<evidence type="ECO:0000259" key="5">
    <source>
        <dbReference type="PROSITE" id="PS51747"/>
    </source>
</evidence>
<dbReference type="PANTHER" id="PTHR11079:SF161">
    <property type="entry name" value="CMP_DCMP-TYPE DEAMINASE DOMAIN-CONTAINING PROTEIN"/>
    <property type="match status" value="1"/>
</dbReference>
<dbReference type="Gene3D" id="3.40.140.10">
    <property type="entry name" value="Cytidine Deaminase, domain 2"/>
    <property type="match status" value="1"/>
</dbReference>
<evidence type="ECO:0000256" key="2">
    <source>
        <dbReference type="ARBA" id="ARBA00022723"/>
    </source>
</evidence>
<accession>A0A7S9SV47</accession>
<sequence>MTDFIKEYHSLKEKKDNIFFMNKAIENANNSDGGPFGAVIIKDNNIVSNGNNKVTLDNDPSAHAEIVAIRNACKELNTFNLEGCSIYTSCEPCPMCLAACYWARLDKIYYSNTRVDAANIGFSDDFIYKELEKSNDTKCLPIIKVDNKEAIKTFERWAANTNKVEY</sequence>
<dbReference type="PANTHER" id="PTHR11079">
    <property type="entry name" value="CYTOSINE DEAMINASE FAMILY MEMBER"/>
    <property type="match status" value="1"/>
</dbReference>
<dbReference type="PROSITE" id="PS51747">
    <property type="entry name" value="CYT_DCMP_DEAMINASES_2"/>
    <property type="match status" value="1"/>
</dbReference>
<protein>
    <submittedName>
        <fullName evidence="6">tRNA-specific adenosine deaminase</fullName>
    </submittedName>
</protein>
<dbReference type="GO" id="GO:0006152">
    <property type="term" value="P:purine nucleoside catabolic process"/>
    <property type="evidence" value="ECO:0007669"/>
    <property type="project" value="TreeGrafter"/>
</dbReference>
<comment type="similarity">
    <text evidence="1">Belongs to the cytidine and deoxycytidylate deaminase family.</text>
</comment>
<keyword evidence="4" id="KW-0862">Zinc</keyword>
<dbReference type="Pfam" id="PF00383">
    <property type="entry name" value="dCMP_cyt_deam_1"/>
    <property type="match status" value="1"/>
</dbReference>
<feature type="domain" description="CMP/dCMP-type deaminase" evidence="5">
    <location>
        <begin position="15"/>
        <end position="125"/>
    </location>
</feature>
<keyword evidence="2" id="KW-0479">Metal-binding</keyword>
<proteinExistence type="inferred from homology"/>
<dbReference type="GO" id="GO:0047974">
    <property type="term" value="F:guanosine deaminase activity"/>
    <property type="evidence" value="ECO:0007669"/>
    <property type="project" value="TreeGrafter"/>
</dbReference>
<evidence type="ECO:0000256" key="1">
    <source>
        <dbReference type="ARBA" id="ARBA00006576"/>
    </source>
</evidence>
<evidence type="ECO:0000313" key="6">
    <source>
        <dbReference type="EMBL" id="QPI16596.1"/>
    </source>
</evidence>
<organism evidence="6">
    <name type="scientific">Virus NIOZ-UU159</name>
    <dbReference type="NCBI Taxonomy" id="2763270"/>
    <lineage>
        <taxon>Viruses</taxon>
    </lineage>
</organism>
<dbReference type="CDD" id="cd01285">
    <property type="entry name" value="nucleoside_deaminase"/>
    <property type="match status" value="1"/>
</dbReference>
<dbReference type="FunFam" id="3.40.140.10:FF:000011">
    <property type="entry name" value="tRNA-specific adenosine deaminase"/>
    <property type="match status" value="1"/>
</dbReference>
<dbReference type="SUPFAM" id="SSF53927">
    <property type="entry name" value="Cytidine deaminase-like"/>
    <property type="match status" value="1"/>
</dbReference>
<dbReference type="EMBL" id="MW030586">
    <property type="protein sequence ID" value="QPI16596.1"/>
    <property type="molecule type" value="Genomic_DNA"/>
</dbReference>
<evidence type="ECO:0000256" key="4">
    <source>
        <dbReference type="ARBA" id="ARBA00022833"/>
    </source>
</evidence>
<reference evidence="6" key="1">
    <citation type="submission" date="2020-08" db="EMBL/GenBank/DDBJ databases">
        <title>Bridging the membrane lipid divide: bacteria of the FCB group superphylum have the potential to synthesize archaeal ether lipids.</title>
        <authorList>
            <person name="Villanueva L."/>
            <person name="von Meijenfeldt F.A.B."/>
            <person name="Westbye A.B."/>
            <person name="Yadav S."/>
            <person name="Hopmans E.C."/>
            <person name="Dutilh B.E."/>
            <person name="Sinninghe Damste J.S."/>
        </authorList>
    </citation>
    <scope>NUCLEOTIDE SEQUENCE</scope>
    <source>
        <strain evidence="6">NIOZ-UU159</strain>
    </source>
</reference>
<dbReference type="InterPro" id="IPR016193">
    <property type="entry name" value="Cytidine_deaminase-like"/>
</dbReference>
<dbReference type="InterPro" id="IPR002125">
    <property type="entry name" value="CMP_dCMP_dom"/>
</dbReference>
<name>A0A7S9SV47_9VIRU</name>
<keyword evidence="3" id="KW-0378">Hydrolase</keyword>
<gene>
    <name evidence="6" type="ORF">NIOZUU159_00087</name>
</gene>
<evidence type="ECO:0000256" key="3">
    <source>
        <dbReference type="ARBA" id="ARBA00022801"/>
    </source>
</evidence>
<dbReference type="GO" id="GO:0046872">
    <property type="term" value="F:metal ion binding"/>
    <property type="evidence" value="ECO:0007669"/>
    <property type="project" value="UniProtKB-KW"/>
</dbReference>